<feature type="region of interest" description="Disordered" evidence="1">
    <location>
        <begin position="40"/>
        <end position="78"/>
    </location>
</feature>
<keyword evidence="3" id="KW-1185">Reference proteome</keyword>
<evidence type="ECO:0000313" key="2">
    <source>
        <dbReference type="EMBL" id="MFC3765184.1"/>
    </source>
</evidence>
<comment type="caution">
    <text evidence="2">The sequence shown here is derived from an EMBL/GenBank/DDBJ whole genome shotgun (WGS) entry which is preliminary data.</text>
</comment>
<gene>
    <name evidence="2" type="ORF">ACFOUW_30420</name>
</gene>
<evidence type="ECO:0008006" key="4">
    <source>
        <dbReference type="Google" id="ProtNLM"/>
    </source>
</evidence>
<dbReference type="EMBL" id="JBHRZH010000036">
    <property type="protein sequence ID" value="MFC3765184.1"/>
    <property type="molecule type" value="Genomic_DNA"/>
</dbReference>
<proteinExistence type="predicted"/>
<dbReference type="RefSeq" id="WP_239553926.1">
    <property type="nucleotide sequence ID" value="NZ_JAFBCM010000001.1"/>
</dbReference>
<name>A0ABV7YK73_9ACTN</name>
<evidence type="ECO:0000256" key="1">
    <source>
        <dbReference type="SAM" id="MobiDB-lite"/>
    </source>
</evidence>
<sequence>MPDVLDSDDRIRSRLRRPLVILGAAALVVTAGVGVATAASNTPNAGPLAAPAADTTSSPSAQPKAPDEVRKGHRGWPGKHRVGAPFGALHGEFTVPKQGGGYETLATQRGKVTAVSTSSITVKSDDGFSRTYAVTATTMVRAERDGIDAVKVGDSVGVRATVSGAKATATHVVDLTQVKANKREFRKPR</sequence>
<reference evidence="3" key="1">
    <citation type="journal article" date="2019" name="Int. J. Syst. Evol. Microbiol.">
        <title>The Global Catalogue of Microorganisms (GCM) 10K type strain sequencing project: providing services to taxonomists for standard genome sequencing and annotation.</title>
        <authorList>
            <consortium name="The Broad Institute Genomics Platform"/>
            <consortium name="The Broad Institute Genome Sequencing Center for Infectious Disease"/>
            <person name="Wu L."/>
            <person name="Ma J."/>
        </authorList>
    </citation>
    <scope>NUCLEOTIDE SEQUENCE [LARGE SCALE GENOMIC DNA]</scope>
    <source>
        <strain evidence="3">CGMCC 4.7241</strain>
    </source>
</reference>
<protein>
    <recommendedName>
        <fullName evidence="4">DUF5666 domain-containing protein</fullName>
    </recommendedName>
</protein>
<feature type="compositionally biased region" description="Low complexity" evidence="1">
    <location>
        <begin position="49"/>
        <end position="61"/>
    </location>
</feature>
<accession>A0ABV7YK73</accession>
<dbReference type="Proteomes" id="UP001595699">
    <property type="component" value="Unassembled WGS sequence"/>
</dbReference>
<evidence type="ECO:0000313" key="3">
    <source>
        <dbReference type="Proteomes" id="UP001595699"/>
    </source>
</evidence>
<organism evidence="2 3">
    <name type="scientific">Tenggerimyces flavus</name>
    <dbReference type="NCBI Taxonomy" id="1708749"/>
    <lineage>
        <taxon>Bacteria</taxon>
        <taxon>Bacillati</taxon>
        <taxon>Actinomycetota</taxon>
        <taxon>Actinomycetes</taxon>
        <taxon>Propionibacteriales</taxon>
        <taxon>Nocardioidaceae</taxon>
        <taxon>Tenggerimyces</taxon>
    </lineage>
</organism>